<organism evidence="3 4">
    <name type="scientific">Caerostris extrusa</name>
    <name type="common">Bark spider</name>
    <name type="synonym">Caerostris bankana</name>
    <dbReference type="NCBI Taxonomy" id="172846"/>
    <lineage>
        <taxon>Eukaryota</taxon>
        <taxon>Metazoa</taxon>
        <taxon>Ecdysozoa</taxon>
        <taxon>Arthropoda</taxon>
        <taxon>Chelicerata</taxon>
        <taxon>Arachnida</taxon>
        <taxon>Araneae</taxon>
        <taxon>Araneomorphae</taxon>
        <taxon>Entelegynae</taxon>
        <taxon>Araneoidea</taxon>
        <taxon>Araneidae</taxon>
        <taxon>Caerostris</taxon>
    </lineage>
</organism>
<dbReference type="CDD" id="cd05834">
    <property type="entry name" value="PWWP_HRP"/>
    <property type="match status" value="1"/>
</dbReference>
<reference evidence="3 4" key="1">
    <citation type="submission" date="2021-06" db="EMBL/GenBank/DDBJ databases">
        <title>Caerostris extrusa draft genome.</title>
        <authorList>
            <person name="Kono N."/>
            <person name="Arakawa K."/>
        </authorList>
    </citation>
    <scope>NUCLEOTIDE SEQUENCE [LARGE SCALE GENOMIC DNA]</scope>
</reference>
<dbReference type="Proteomes" id="UP001054945">
    <property type="component" value="Unassembled WGS sequence"/>
</dbReference>
<feature type="domain" description="PWWP" evidence="2">
    <location>
        <begin position="10"/>
        <end position="67"/>
    </location>
</feature>
<dbReference type="SUPFAM" id="SSF63748">
    <property type="entry name" value="Tudor/PWWP/MBT"/>
    <property type="match status" value="1"/>
</dbReference>
<dbReference type="PANTHER" id="PTHR12550">
    <property type="entry name" value="HEPATOMA-DERIVED GROWTH FACTOR-RELATED"/>
    <property type="match status" value="1"/>
</dbReference>
<dbReference type="Gene3D" id="2.30.30.140">
    <property type="match status" value="1"/>
</dbReference>
<sequence>MGSKKTSYKSGDLVFAKVRGYPPWPARVEQEAPPGKKVPKNKYPILFFGTYETAVLAAKDLYPYDQYKRKFGKQQKRKFFNEGLWEIENNPTAKPGSGHITIKTAEKPDSQDDAVSDEEEKLKDDSSSHKRKGDHKDSKKNKKQKLRKKPQLMKKKMTNPVMIIQ</sequence>
<evidence type="ECO:0000259" key="2">
    <source>
        <dbReference type="PROSITE" id="PS50812"/>
    </source>
</evidence>
<dbReference type="PANTHER" id="PTHR12550:SF70">
    <property type="entry name" value="JIL-1 ANCHORING AND STABILIZING PROTEIN, ISOFORM A"/>
    <property type="match status" value="1"/>
</dbReference>
<gene>
    <name evidence="3" type="primary">Hdgfl3</name>
    <name evidence="3" type="ORF">CEXT_233141</name>
</gene>
<evidence type="ECO:0000313" key="3">
    <source>
        <dbReference type="EMBL" id="GIY96843.1"/>
    </source>
</evidence>
<feature type="region of interest" description="Disordered" evidence="1">
    <location>
        <begin position="88"/>
        <end position="165"/>
    </location>
</feature>
<comment type="caution">
    <text evidence="3">The sequence shown here is derived from an EMBL/GenBank/DDBJ whole genome shotgun (WGS) entry which is preliminary data.</text>
</comment>
<dbReference type="AlphaFoldDB" id="A0AAV4XSX3"/>
<evidence type="ECO:0000313" key="4">
    <source>
        <dbReference type="Proteomes" id="UP001054945"/>
    </source>
</evidence>
<evidence type="ECO:0000256" key="1">
    <source>
        <dbReference type="SAM" id="MobiDB-lite"/>
    </source>
</evidence>
<dbReference type="Pfam" id="PF00855">
    <property type="entry name" value="PWWP"/>
    <property type="match status" value="1"/>
</dbReference>
<dbReference type="PROSITE" id="PS50812">
    <property type="entry name" value="PWWP"/>
    <property type="match status" value="1"/>
</dbReference>
<protein>
    <submittedName>
        <fullName evidence="3">Hepatoma-derived growth factor-related protein 3</fullName>
    </submittedName>
</protein>
<dbReference type="SMART" id="SM00293">
    <property type="entry name" value="PWWP"/>
    <property type="match status" value="1"/>
</dbReference>
<name>A0AAV4XSX3_CAEEX</name>
<accession>A0AAV4XSX3</accession>
<keyword evidence="4" id="KW-1185">Reference proteome</keyword>
<dbReference type="InterPro" id="IPR000313">
    <property type="entry name" value="PWWP_dom"/>
</dbReference>
<dbReference type="EMBL" id="BPLR01000708">
    <property type="protein sequence ID" value="GIY96843.1"/>
    <property type="molecule type" value="Genomic_DNA"/>
</dbReference>
<proteinExistence type="predicted"/>
<feature type="compositionally biased region" description="Basic residues" evidence="1">
    <location>
        <begin position="129"/>
        <end position="157"/>
    </location>
</feature>